<proteinExistence type="predicted"/>
<dbReference type="Gene3D" id="3.30.1380.10">
    <property type="match status" value="1"/>
</dbReference>
<feature type="signal peptide" evidence="2">
    <location>
        <begin position="1"/>
        <end position="18"/>
    </location>
</feature>
<gene>
    <name evidence="4" type="ORF">E5344_01655</name>
</gene>
<reference evidence="4 5" key="1">
    <citation type="submission" date="2019-04" db="EMBL/GenBank/DDBJ databases">
        <title>Microbes associate with the intestines of laboratory mice.</title>
        <authorList>
            <person name="Navarre W."/>
            <person name="Wong E."/>
            <person name="Huang K."/>
            <person name="Tropini C."/>
            <person name="Ng K."/>
            <person name="Yu B."/>
        </authorList>
    </citation>
    <scope>NUCLEOTIDE SEQUENCE [LARGE SCALE GENOMIC DNA]</scope>
    <source>
        <strain evidence="4 5">NM46_B2-13</strain>
    </source>
</reference>
<dbReference type="AlphaFoldDB" id="A0A4V3RKG2"/>
<dbReference type="EMBL" id="SRYO01000001">
    <property type="protein sequence ID" value="TGY39700.1"/>
    <property type="molecule type" value="Genomic_DNA"/>
</dbReference>
<evidence type="ECO:0000256" key="2">
    <source>
        <dbReference type="SAM" id="SignalP"/>
    </source>
</evidence>
<accession>A0A4V3RKG2</accession>
<comment type="caution">
    <text evidence="4">The sequence shown here is derived from an EMBL/GenBank/DDBJ whole genome shotgun (WGS) entry which is preliminary data.</text>
</comment>
<name>A0A4V3RKG2_9MICO</name>
<organism evidence="4 5">
    <name type="scientific">Microbacterium laevaniformans</name>
    <dbReference type="NCBI Taxonomy" id="36807"/>
    <lineage>
        <taxon>Bacteria</taxon>
        <taxon>Bacillati</taxon>
        <taxon>Actinomycetota</taxon>
        <taxon>Actinomycetes</taxon>
        <taxon>Micrococcales</taxon>
        <taxon>Microbacteriaceae</taxon>
        <taxon>Microbacterium</taxon>
    </lineage>
</organism>
<sequence>MTAALALATVAALTLLLADPLTHLPPAESRGSMSDSSMSSSAPNPDAADAPTDAATSVVDGYLPWGVPPFDAQYPGISRMDPALVDALQRASTQAYADGVSFFVTSGWRSPAQQESLLSQAVSQYGSRERAARWVATADTSLHVQGAAADLDGSGTQDWIARHGPAFGLCLVYDNEPWHVELRPDAGRNGCPPTYADPSSDPRLAR</sequence>
<protein>
    <submittedName>
        <fullName evidence="4">Peptidase M15</fullName>
    </submittedName>
</protein>
<dbReference type="GO" id="GO:0006508">
    <property type="term" value="P:proteolysis"/>
    <property type="evidence" value="ECO:0007669"/>
    <property type="project" value="InterPro"/>
</dbReference>
<feature type="domain" description="D-alanyl-D-alanine carboxypeptidase-like core" evidence="3">
    <location>
        <begin position="79"/>
        <end position="155"/>
    </location>
</feature>
<dbReference type="Proteomes" id="UP000309893">
    <property type="component" value="Unassembled WGS sequence"/>
</dbReference>
<dbReference type="InterPro" id="IPR003709">
    <property type="entry name" value="VanY-like_core_dom"/>
</dbReference>
<feature type="region of interest" description="Disordered" evidence="1">
    <location>
        <begin position="184"/>
        <end position="206"/>
    </location>
</feature>
<evidence type="ECO:0000259" key="3">
    <source>
        <dbReference type="Pfam" id="PF02557"/>
    </source>
</evidence>
<evidence type="ECO:0000313" key="4">
    <source>
        <dbReference type="EMBL" id="TGY39700.1"/>
    </source>
</evidence>
<dbReference type="Pfam" id="PF02557">
    <property type="entry name" value="VanY"/>
    <property type="match status" value="1"/>
</dbReference>
<dbReference type="OrthoDB" id="3293184at2"/>
<feature type="region of interest" description="Disordered" evidence="1">
    <location>
        <begin position="27"/>
        <end position="53"/>
    </location>
</feature>
<evidence type="ECO:0000313" key="5">
    <source>
        <dbReference type="Proteomes" id="UP000309893"/>
    </source>
</evidence>
<dbReference type="SUPFAM" id="SSF55166">
    <property type="entry name" value="Hedgehog/DD-peptidase"/>
    <property type="match status" value="1"/>
</dbReference>
<dbReference type="InterPro" id="IPR009045">
    <property type="entry name" value="Zn_M74/Hedgehog-like"/>
</dbReference>
<dbReference type="GO" id="GO:0008233">
    <property type="term" value="F:peptidase activity"/>
    <property type="evidence" value="ECO:0007669"/>
    <property type="project" value="InterPro"/>
</dbReference>
<keyword evidence="2" id="KW-0732">Signal</keyword>
<evidence type="ECO:0000256" key="1">
    <source>
        <dbReference type="SAM" id="MobiDB-lite"/>
    </source>
</evidence>
<feature type="chain" id="PRO_5020823020" evidence="2">
    <location>
        <begin position="19"/>
        <end position="206"/>
    </location>
</feature>